<reference evidence="2" key="1">
    <citation type="submission" date="2021-02" db="EMBL/GenBank/DDBJ databases">
        <authorList>
            <person name="Dougan E. K."/>
            <person name="Rhodes N."/>
            <person name="Thang M."/>
            <person name="Chan C."/>
        </authorList>
    </citation>
    <scope>NUCLEOTIDE SEQUENCE</scope>
</reference>
<keyword evidence="3" id="KW-1185">Reference proteome</keyword>
<feature type="compositionally biased region" description="Low complexity" evidence="1">
    <location>
        <begin position="126"/>
        <end position="141"/>
    </location>
</feature>
<feature type="region of interest" description="Disordered" evidence="1">
    <location>
        <begin position="185"/>
        <end position="226"/>
    </location>
</feature>
<gene>
    <name evidence="2" type="ORF">PGLA1383_LOCUS39965</name>
</gene>
<dbReference type="Proteomes" id="UP000654075">
    <property type="component" value="Unassembled WGS sequence"/>
</dbReference>
<evidence type="ECO:0000256" key="1">
    <source>
        <dbReference type="SAM" id="MobiDB-lite"/>
    </source>
</evidence>
<evidence type="ECO:0000313" key="2">
    <source>
        <dbReference type="EMBL" id="CAE8622528.1"/>
    </source>
</evidence>
<comment type="caution">
    <text evidence="2">The sequence shown here is derived from an EMBL/GenBank/DDBJ whole genome shotgun (WGS) entry which is preliminary data.</text>
</comment>
<evidence type="ECO:0000313" key="3">
    <source>
        <dbReference type="Proteomes" id="UP000654075"/>
    </source>
</evidence>
<proteinExistence type="predicted"/>
<accession>A0A813GC65</accession>
<sequence length="226" mass="24205">AWSLWQRFGRALEVSAQEAEEARQVIESSNSWLRKLQQERGDLEAQLFSALERARLVTEAHQSEAPAWAQLPVSPQQLRDASSRMRASATISAVAETAAAFLREEDMSQLCTPSRGQVKDEHAARSPRGAASSCSGRSSPPCREAVKATLAALGVVPAFPVPVRPGASPTPPRSPAWRATLAAQVQAVASPVRHGGTTTPPRSPAWRARHGETTTPPCSPGLRATH</sequence>
<name>A0A813GC65_POLGL</name>
<dbReference type="AlphaFoldDB" id="A0A813GC65"/>
<feature type="non-terminal residue" evidence="2">
    <location>
        <position position="1"/>
    </location>
</feature>
<protein>
    <submittedName>
        <fullName evidence="2">Uncharacterized protein</fullName>
    </submittedName>
</protein>
<feature type="region of interest" description="Disordered" evidence="1">
    <location>
        <begin position="113"/>
        <end position="141"/>
    </location>
</feature>
<organism evidence="2 3">
    <name type="scientific">Polarella glacialis</name>
    <name type="common">Dinoflagellate</name>
    <dbReference type="NCBI Taxonomy" id="89957"/>
    <lineage>
        <taxon>Eukaryota</taxon>
        <taxon>Sar</taxon>
        <taxon>Alveolata</taxon>
        <taxon>Dinophyceae</taxon>
        <taxon>Suessiales</taxon>
        <taxon>Suessiaceae</taxon>
        <taxon>Polarella</taxon>
    </lineage>
</organism>
<dbReference type="EMBL" id="CAJNNV010027995">
    <property type="protein sequence ID" value="CAE8622528.1"/>
    <property type="molecule type" value="Genomic_DNA"/>
</dbReference>